<dbReference type="InterPro" id="IPR029058">
    <property type="entry name" value="AB_hydrolase_fold"/>
</dbReference>
<keyword evidence="1" id="KW-0175">Coiled coil</keyword>
<reference evidence="3" key="2">
    <citation type="journal article" date="2022" name="Hortic Res">
        <title>The genome of Dioscorea zingiberensis sheds light on the biosynthesis, origin and evolution of the medicinally important diosgenin saponins.</title>
        <authorList>
            <person name="Li Y."/>
            <person name="Tan C."/>
            <person name="Li Z."/>
            <person name="Guo J."/>
            <person name="Li S."/>
            <person name="Chen X."/>
            <person name="Wang C."/>
            <person name="Dai X."/>
            <person name="Yang H."/>
            <person name="Song W."/>
            <person name="Hou L."/>
            <person name="Xu J."/>
            <person name="Tong Z."/>
            <person name="Xu A."/>
            <person name="Yuan X."/>
            <person name="Wang W."/>
            <person name="Yang Q."/>
            <person name="Chen L."/>
            <person name="Sun Z."/>
            <person name="Wang K."/>
            <person name="Pan B."/>
            <person name="Chen J."/>
            <person name="Bao Y."/>
            <person name="Liu F."/>
            <person name="Qi X."/>
            <person name="Gang D.R."/>
            <person name="Wen J."/>
            <person name="Li J."/>
        </authorList>
    </citation>
    <scope>NUCLEOTIDE SEQUENCE</scope>
    <source>
        <strain evidence="3">Dzin_1.0</strain>
    </source>
</reference>
<evidence type="ECO:0000313" key="3">
    <source>
        <dbReference type="EMBL" id="KAJ0985868.1"/>
    </source>
</evidence>
<dbReference type="AlphaFoldDB" id="A0A9D5D7Z9"/>
<dbReference type="Pfam" id="PF00561">
    <property type="entry name" value="Abhydrolase_1"/>
    <property type="match status" value="1"/>
</dbReference>
<dbReference type="GO" id="GO:0003824">
    <property type="term" value="F:catalytic activity"/>
    <property type="evidence" value="ECO:0007669"/>
    <property type="project" value="InterPro"/>
</dbReference>
<dbReference type="Gene3D" id="3.40.50.1820">
    <property type="entry name" value="alpha/beta hydrolase"/>
    <property type="match status" value="1"/>
</dbReference>
<feature type="coiled-coil region" evidence="1">
    <location>
        <begin position="56"/>
        <end position="83"/>
    </location>
</feature>
<evidence type="ECO:0000313" key="4">
    <source>
        <dbReference type="Proteomes" id="UP001085076"/>
    </source>
</evidence>
<dbReference type="OrthoDB" id="6431331at2759"/>
<dbReference type="InterPro" id="IPR000073">
    <property type="entry name" value="AB_hydrolase_1"/>
</dbReference>
<name>A0A9D5D7Z9_9LILI</name>
<feature type="domain" description="AB hydrolase-1" evidence="2">
    <location>
        <begin position="83"/>
        <end position="189"/>
    </location>
</feature>
<evidence type="ECO:0000259" key="2">
    <source>
        <dbReference type="Pfam" id="PF00561"/>
    </source>
</evidence>
<dbReference type="PRINTS" id="PR00412">
    <property type="entry name" value="EPOXHYDRLASE"/>
</dbReference>
<comment type="caution">
    <text evidence="3">The sequence shown here is derived from an EMBL/GenBank/DDBJ whole genome shotgun (WGS) entry which is preliminary data.</text>
</comment>
<protein>
    <recommendedName>
        <fullName evidence="2">AB hydrolase-1 domain-containing protein</fullName>
    </recommendedName>
</protein>
<dbReference type="InterPro" id="IPR052370">
    <property type="entry name" value="Meta-cleavage_hydrolase"/>
</dbReference>
<dbReference type="PANTHER" id="PTHR43139:SF61">
    <property type="entry name" value="ALPHA_BETA-HYDROLASES SUPERFAMILY PROTEIN"/>
    <property type="match status" value="1"/>
</dbReference>
<sequence length="337" mass="37701">MVNFVEAYESLLHGLVKLTGLRQTNIEIEPGTVMSFWVPKAKLINNNNNNNNNQNTVTQTEKINNIENENKKKKNKKEEEEKPAVVLLHGCAAEGMLTWQFQVGALTKKYDVYVPDLVFFGASTSTSGERSPEFQARCLVAALGKLGVARCTVVGFSYGGMVAFKMAEMWPELVKNLVISGAVIAMTDSIRDTILERIGFASFADFLLPDSVKGLKALFSVGTHKKIWFPECLLRDYLKVMFGNRKESAELLDGLVISNKDAQVPLFPQRILLLWGENDKIFDIEPAKNMKEQLGEKATLQGIKKAGHLVHLERPCVYNRHLKEFLAQIHAEGTSNK</sequence>
<keyword evidence="4" id="KW-1185">Reference proteome</keyword>
<dbReference type="Proteomes" id="UP001085076">
    <property type="component" value="Miscellaneous, Linkage group lg01"/>
</dbReference>
<dbReference type="InterPro" id="IPR000639">
    <property type="entry name" value="Epox_hydrolase-like"/>
</dbReference>
<dbReference type="PRINTS" id="PR00111">
    <property type="entry name" value="ABHYDROLASE"/>
</dbReference>
<gene>
    <name evidence="3" type="ORF">J5N97_004224</name>
</gene>
<evidence type="ECO:0000256" key="1">
    <source>
        <dbReference type="SAM" id="Coils"/>
    </source>
</evidence>
<reference evidence="3" key="1">
    <citation type="submission" date="2021-03" db="EMBL/GenBank/DDBJ databases">
        <authorList>
            <person name="Li Z."/>
            <person name="Yang C."/>
        </authorList>
    </citation>
    <scope>NUCLEOTIDE SEQUENCE</scope>
    <source>
        <strain evidence="3">Dzin_1.0</strain>
        <tissue evidence="3">Leaf</tissue>
    </source>
</reference>
<dbReference type="PANTHER" id="PTHR43139">
    <property type="entry name" value="SI:DKEY-122A22.2"/>
    <property type="match status" value="1"/>
</dbReference>
<organism evidence="3 4">
    <name type="scientific">Dioscorea zingiberensis</name>
    <dbReference type="NCBI Taxonomy" id="325984"/>
    <lineage>
        <taxon>Eukaryota</taxon>
        <taxon>Viridiplantae</taxon>
        <taxon>Streptophyta</taxon>
        <taxon>Embryophyta</taxon>
        <taxon>Tracheophyta</taxon>
        <taxon>Spermatophyta</taxon>
        <taxon>Magnoliopsida</taxon>
        <taxon>Liliopsida</taxon>
        <taxon>Dioscoreales</taxon>
        <taxon>Dioscoreaceae</taxon>
        <taxon>Dioscorea</taxon>
    </lineage>
</organism>
<proteinExistence type="predicted"/>
<accession>A0A9D5D7Z9</accession>
<dbReference type="SUPFAM" id="SSF53474">
    <property type="entry name" value="alpha/beta-Hydrolases"/>
    <property type="match status" value="1"/>
</dbReference>
<dbReference type="EMBL" id="JAGGNH010000001">
    <property type="protein sequence ID" value="KAJ0985868.1"/>
    <property type="molecule type" value="Genomic_DNA"/>
</dbReference>